<protein>
    <recommendedName>
        <fullName evidence="14">C2H2-type domain-containing protein</fullName>
    </recommendedName>
</protein>
<dbReference type="GO" id="GO:0006357">
    <property type="term" value="P:regulation of transcription by RNA polymerase II"/>
    <property type="evidence" value="ECO:0007669"/>
    <property type="project" value="TreeGrafter"/>
</dbReference>
<dbReference type="OrthoDB" id="6349261at2759"/>
<feature type="domain" description="C2H2-type" evidence="14">
    <location>
        <begin position="292"/>
        <end position="319"/>
    </location>
</feature>
<dbReference type="Gene3D" id="3.30.160.60">
    <property type="entry name" value="Classic Zinc Finger"/>
    <property type="match status" value="6"/>
</dbReference>
<evidence type="ECO:0000256" key="11">
    <source>
        <dbReference type="ARBA" id="ARBA00023242"/>
    </source>
</evidence>
<dbReference type="GO" id="GO:0005634">
    <property type="term" value="C:nucleus"/>
    <property type="evidence" value="ECO:0007669"/>
    <property type="project" value="UniProtKB-SubCell"/>
</dbReference>
<dbReference type="InterPro" id="IPR036236">
    <property type="entry name" value="Znf_C2H2_sf"/>
</dbReference>
<dbReference type="PANTHER" id="PTHR24404:SF114">
    <property type="entry name" value="KLUMPFUSS, ISOFORM B-RELATED"/>
    <property type="match status" value="1"/>
</dbReference>
<dbReference type="STRING" id="105785.A0A2J7RAB2"/>
<dbReference type="Pfam" id="PF13912">
    <property type="entry name" value="zf-C2H2_6"/>
    <property type="match status" value="1"/>
</dbReference>
<feature type="domain" description="C2H2-type" evidence="14">
    <location>
        <begin position="263"/>
        <end position="291"/>
    </location>
</feature>
<feature type="region of interest" description="Disordered" evidence="13">
    <location>
        <begin position="364"/>
        <end position="413"/>
    </location>
</feature>
<dbReference type="Pfam" id="PF00096">
    <property type="entry name" value="zf-C2H2"/>
    <property type="match status" value="5"/>
</dbReference>
<evidence type="ECO:0000313" key="16">
    <source>
        <dbReference type="Proteomes" id="UP000235965"/>
    </source>
</evidence>
<dbReference type="EMBL" id="NEVH01006574">
    <property type="protein sequence ID" value="PNF37776.1"/>
    <property type="molecule type" value="Genomic_DNA"/>
</dbReference>
<sequence length="437" mass="50121">MQNIREGCGVMVRAEGVRLLELSCLREALEPLLACSFCTSGRLELKEDLNKADKLYSALYLACEMCPHKLQIHTSRSVSEETNSCHWEVNHCTEQLKTNLSIDEELLRNVFQGYGVPYREPVCQNQKAEEKILDDLEGEEGIDANVGGEDMEGEELLESADSLMKDVGSISKASLRIKTYTCLICHQEFRRLGALKQHSSEHSEHETFSCPECMESFQREDDFKMHMKSHGKTNLQCTVCGRYFKKTFNLTQHVRIHTGEKPFLCSICGKSFGDSSTLSKHQKSVHNSERPFSCETCGKTFYHTGHLRVHLRQHTGEKPYSCHICGKAFAYPDSIKKHLLTHTDNRQFQCSVCGRRFRWRESLKQHTKTHEQRQQKQHEQQVEREQWRQHTGGEEAVDGEHSPVTEPMEGPVSVAGTDMVSLTQVIPYLETIRVEYY</sequence>
<feature type="domain" description="C2H2-type" evidence="14">
    <location>
        <begin position="208"/>
        <end position="230"/>
    </location>
</feature>
<evidence type="ECO:0000256" key="13">
    <source>
        <dbReference type="SAM" id="MobiDB-lite"/>
    </source>
</evidence>
<dbReference type="FunFam" id="3.30.160.60:FF:000634">
    <property type="entry name" value="Zinc finger X-chromosomal protein"/>
    <property type="match status" value="1"/>
</dbReference>
<dbReference type="Proteomes" id="UP000235965">
    <property type="component" value="Unassembled WGS sequence"/>
</dbReference>
<dbReference type="GO" id="GO:0003700">
    <property type="term" value="F:DNA-binding transcription factor activity"/>
    <property type="evidence" value="ECO:0007669"/>
    <property type="project" value="TreeGrafter"/>
</dbReference>
<keyword evidence="10" id="KW-0804">Transcription</keyword>
<organism evidence="15 16">
    <name type="scientific">Cryptotermes secundus</name>
    <dbReference type="NCBI Taxonomy" id="105785"/>
    <lineage>
        <taxon>Eukaryota</taxon>
        <taxon>Metazoa</taxon>
        <taxon>Ecdysozoa</taxon>
        <taxon>Arthropoda</taxon>
        <taxon>Hexapoda</taxon>
        <taxon>Insecta</taxon>
        <taxon>Pterygota</taxon>
        <taxon>Neoptera</taxon>
        <taxon>Polyneoptera</taxon>
        <taxon>Dictyoptera</taxon>
        <taxon>Blattodea</taxon>
        <taxon>Blattoidea</taxon>
        <taxon>Termitoidae</taxon>
        <taxon>Kalotermitidae</taxon>
        <taxon>Cryptotermitinae</taxon>
        <taxon>Cryptotermes</taxon>
    </lineage>
</organism>
<gene>
    <name evidence="15" type="ORF">B7P43_G10760</name>
</gene>
<keyword evidence="11" id="KW-0539">Nucleus</keyword>
<dbReference type="InterPro" id="IPR050589">
    <property type="entry name" value="Ikaros_C2H2-ZF"/>
</dbReference>
<dbReference type="AlphaFoldDB" id="A0A2J7RAB2"/>
<evidence type="ECO:0000256" key="1">
    <source>
        <dbReference type="ARBA" id="ARBA00003767"/>
    </source>
</evidence>
<dbReference type="PANTHER" id="PTHR24404">
    <property type="entry name" value="ZINC FINGER PROTEIN"/>
    <property type="match status" value="1"/>
</dbReference>
<keyword evidence="9" id="KW-0238">DNA-binding</keyword>
<feature type="domain" description="C2H2-type" evidence="14">
    <location>
        <begin position="320"/>
        <end position="347"/>
    </location>
</feature>
<reference evidence="15 16" key="1">
    <citation type="submission" date="2017-12" db="EMBL/GenBank/DDBJ databases">
        <title>Hemimetabolous genomes reveal molecular basis of termite eusociality.</title>
        <authorList>
            <person name="Harrison M.C."/>
            <person name="Jongepier E."/>
            <person name="Robertson H.M."/>
            <person name="Arning N."/>
            <person name="Bitard-Feildel T."/>
            <person name="Chao H."/>
            <person name="Childers C.P."/>
            <person name="Dinh H."/>
            <person name="Doddapaneni H."/>
            <person name="Dugan S."/>
            <person name="Gowin J."/>
            <person name="Greiner C."/>
            <person name="Han Y."/>
            <person name="Hu H."/>
            <person name="Hughes D.S.T."/>
            <person name="Huylmans A.-K."/>
            <person name="Kemena C."/>
            <person name="Kremer L.P.M."/>
            <person name="Lee S.L."/>
            <person name="Lopez-Ezquerra A."/>
            <person name="Mallet L."/>
            <person name="Monroy-Kuhn J.M."/>
            <person name="Moser A."/>
            <person name="Murali S.C."/>
            <person name="Muzny D.M."/>
            <person name="Otani S."/>
            <person name="Piulachs M.-D."/>
            <person name="Poelchau M."/>
            <person name="Qu J."/>
            <person name="Schaub F."/>
            <person name="Wada-Katsumata A."/>
            <person name="Worley K.C."/>
            <person name="Xie Q."/>
            <person name="Ylla G."/>
            <person name="Poulsen M."/>
            <person name="Gibbs R.A."/>
            <person name="Schal C."/>
            <person name="Richards S."/>
            <person name="Belles X."/>
            <person name="Korb J."/>
            <person name="Bornberg-Bauer E."/>
        </authorList>
    </citation>
    <scope>NUCLEOTIDE SEQUENCE [LARGE SCALE GENOMIC DNA]</scope>
    <source>
        <tissue evidence="15">Whole body</tissue>
    </source>
</reference>
<evidence type="ECO:0000256" key="12">
    <source>
        <dbReference type="PROSITE-ProRule" id="PRU00042"/>
    </source>
</evidence>
<comment type="caution">
    <text evidence="15">The sequence shown here is derived from an EMBL/GenBank/DDBJ whole genome shotgun (WGS) entry which is preliminary data.</text>
</comment>
<comment type="function">
    <text evidence="1">May be involved in transcriptional regulation.</text>
</comment>
<dbReference type="GO" id="GO:0008270">
    <property type="term" value="F:zinc ion binding"/>
    <property type="evidence" value="ECO:0007669"/>
    <property type="project" value="UniProtKB-KW"/>
</dbReference>
<feature type="domain" description="C2H2-type" evidence="14">
    <location>
        <begin position="180"/>
        <end position="207"/>
    </location>
</feature>
<evidence type="ECO:0000256" key="2">
    <source>
        <dbReference type="ARBA" id="ARBA00004123"/>
    </source>
</evidence>
<evidence type="ECO:0000256" key="4">
    <source>
        <dbReference type="ARBA" id="ARBA00022723"/>
    </source>
</evidence>
<evidence type="ECO:0000256" key="7">
    <source>
        <dbReference type="ARBA" id="ARBA00022833"/>
    </source>
</evidence>
<keyword evidence="16" id="KW-1185">Reference proteome</keyword>
<dbReference type="PROSITE" id="PS50157">
    <property type="entry name" value="ZINC_FINGER_C2H2_2"/>
    <property type="match status" value="7"/>
</dbReference>
<accession>A0A2J7RAB2</accession>
<dbReference type="EMBL" id="NEVH01006574">
    <property type="protein sequence ID" value="PNF37777.1"/>
    <property type="molecule type" value="Genomic_DNA"/>
</dbReference>
<dbReference type="GO" id="GO:0000978">
    <property type="term" value="F:RNA polymerase II cis-regulatory region sequence-specific DNA binding"/>
    <property type="evidence" value="ECO:0007669"/>
    <property type="project" value="TreeGrafter"/>
</dbReference>
<evidence type="ECO:0000256" key="8">
    <source>
        <dbReference type="ARBA" id="ARBA00023015"/>
    </source>
</evidence>
<evidence type="ECO:0000256" key="9">
    <source>
        <dbReference type="ARBA" id="ARBA00023125"/>
    </source>
</evidence>
<keyword evidence="7" id="KW-0862">Zinc</keyword>
<keyword evidence="5" id="KW-0677">Repeat</keyword>
<dbReference type="SMART" id="SM00355">
    <property type="entry name" value="ZnF_C2H2"/>
    <property type="match status" value="7"/>
</dbReference>
<dbReference type="FunFam" id="3.30.160.60:FF:000624">
    <property type="entry name" value="zinc finger protein 697"/>
    <property type="match status" value="2"/>
</dbReference>
<dbReference type="SUPFAM" id="SSF57667">
    <property type="entry name" value="beta-beta-alpha zinc fingers"/>
    <property type="match status" value="4"/>
</dbReference>
<feature type="domain" description="C2H2-type" evidence="14">
    <location>
        <begin position="348"/>
        <end position="375"/>
    </location>
</feature>
<dbReference type="PROSITE" id="PS00028">
    <property type="entry name" value="ZINC_FINGER_C2H2_1"/>
    <property type="match status" value="7"/>
</dbReference>
<feature type="domain" description="C2H2-type" evidence="14">
    <location>
        <begin position="235"/>
        <end position="262"/>
    </location>
</feature>
<dbReference type="InterPro" id="IPR013087">
    <property type="entry name" value="Znf_C2H2_type"/>
</dbReference>
<evidence type="ECO:0000256" key="10">
    <source>
        <dbReference type="ARBA" id="ARBA00023163"/>
    </source>
</evidence>
<keyword evidence="8" id="KW-0805">Transcription regulation</keyword>
<dbReference type="FunFam" id="3.30.160.60:FF:001480">
    <property type="entry name" value="Si:cabz01071911.3"/>
    <property type="match status" value="1"/>
</dbReference>
<evidence type="ECO:0000259" key="14">
    <source>
        <dbReference type="PROSITE" id="PS50157"/>
    </source>
</evidence>
<comment type="subcellular location">
    <subcellularLocation>
        <location evidence="2">Nucleus</location>
    </subcellularLocation>
</comment>
<keyword evidence="6 12" id="KW-0863">Zinc-finger</keyword>
<evidence type="ECO:0000313" key="15">
    <source>
        <dbReference type="EMBL" id="PNF37776.1"/>
    </source>
</evidence>
<evidence type="ECO:0000256" key="5">
    <source>
        <dbReference type="ARBA" id="ARBA00022737"/>
    </source>
</evidence>
<proteinExistence type="inferred from homology"/>
<feature type="compositionally biased region" description="Basic and acidic residues" evidence="13">
    <location>
        <begin position="364"/>
        <end position="403"/>
    </location>
</feature>
<evidence type="ECO:0000256" key="6">
    <source>
        <dbReference type="ARBA" id="ARBA00022771"/>
    </source>
</evidence>
<comment type="similarity">
    <text evidence="3">Belongs to the krueppel C2H2-type zinc-finger protein family.</text>
</comment>
<dbReference type="EMBL" id="NEVH01006574">
    <property type="protein sequence ID" value="PNF37778.1"/>
    <property type="molecule type" value="Genomic_DNA"/>
</dbReference>
<evidence type="ECO:0000256" key="3">
    <source>
        <dbReference type="ARBA" id="ARBA00006991"/>
    </source>
</evidence>
<name>A0A2J7RAB2_9NEOP</name>
<keyword evidence="4" id="KW-0479">Metal-binding</keyword>
<dbReference type="InParanoid" id="A0A2J7RAB2"/>